<dbReference type="PROSITE" id="PS51128">
    <property type="entry name" value="ZF_DKSA_2"/>
    <property type="match status" value="1"/>
</dbReference>
<proteinExistence type="predicted"/>
<evidence type="ECO:0000313" key="3">
    <source>
        <dbReference type="Proteomes" id="UP000053681"/>
    </source>
</evidence>
<organism evidence="2 3">
    <name type="scientific">Priestia veravalensis</name>
    <dbReference type="NCBI Taxonomy" id="1414648"/>
    <lineage>
        <taxon>Bacteria</taxon>
        <taxon>Bacillati</taxon>
        <taxon>Bacillota</taxon>
        <taxon>Bacilli</taxon>
        <taxon>Bacillales</taxon>
        <taxon>Bacillaceae</taxon>
        <taxon>Priestia</taxon>
    </lineage>
</organism>
<comment type="caution">
    <text evidence="1">Lacks conserved residue(s) required for the propagation of feature annotation.</text>
</comment>
<reference evidence="2 3" key="1">
    <citation type="submission" date="2015-11" db="EMBL/GenBank/DDBJ databases">
        <title>Bacillus caseinolyticus sp nov.</title>
        <authorList>
            <person name="Dastager S.G."/>
            <person name="Mawlankar R."/>
        </authorList>
    </citation>
    <scope>NUCLEOTIDE SEQUENCE [LARGE SCALE GENOMIC DNA]</scope>
    <source>
        <strain evidence="2 3">SGD-V-76</strain>
    </source>
</reference>
<dbReference type="RefSeq" id="WP_025909059.1">
    <property type="nucleotide sequence ID" value="NZ_KQ758627.1"/>
</dbReference>
<name>A0A0V8JS12_9BACI</name>
<accession>A0A0V8JS12</accession>
<dbReference type="Proteomes" id="UP000053681">
    <property type="component" value="Unassembled WGS sequence"/>
</dbReference>
<sequence length="97" mass="11404">MYEQYLSIGQELSVIKEELQERLIQYDGNTNEMKYEPYKERYVIDMIKADLKDVERALAKLDVGAFGIDENTGEQMCIHKLKVIPTARTEQDLFVLW</sequence>
<dbReference type="AlphaFoldDB" id="A0A0V8JS12"/>
<dbReference type="EMBL" id="LNQP01000002">
    <property type="protein sequence ID" value="KSU89734.1"/>
    <property type="molecule type" value="Genomic_DNA"/>
</dbReference>
<dbReference type="GeneID" id="93683464"/>
<protein>
    <submittedName>
        <fullName evidence="2">Conjugal transfer protein TraR</fullName>
    </submittedName>
</protein>
<comment type="caution">
    <text evidence="2">The sequence shown here is derived from an EMBL/GenBank/DDBJ whole genome shotgun (WGS) entry which is preliminary data.</text>
</comment>
<keyword evidence="3" id="KW-1185">Reference proteome</keyword>
<evidence type="ECO:0000313" key="2">
    <source>
        <dbReference type="EMBL" id="KSU89734.1"/>
    </source>
</evidence>
<dbReference type="Gene3D" id="1.20.120.910">
    <property type="entry name" value="DksA, coiled-coil domain"/>
    <property type="match status" value="1"/>
</dbReference>
<evidence type="ECO:0000256" key="1">
    <source>
        <dbReference type="PROSITE-ProRule" id="PRU00510"/>
    </source>
</evidence>
<gene>
    <name evidence="2" type="ORF">AS180_01140</name>
</gene>